<dbReference type="PANTHER" id="PTHR38459">
    <property type="entry name" value="PROPHAGE BACTOPRENOL-LINKED GLUCOSE TRANSLOCASE HOMOLOG"/>
    <property type="match status" value="1"/>
</dbReference>
<dbReference type="PIRSF" id="PIRSF006298">
    <property type="entry name" value="GtrA_prd"/>
    <property type="match status" value="1"/>
</dbReference>
<reference evidence="10 11" key="1">
    <citation type="submission" date="2017-02" db="EMBL/GenBank/DDBJ databases">
        <title>Whole genome shotgun sequence of Pantoea agglomerans strain AS1 isolated from a cycad, Zamia floridana in Central Florida, USA.</title>
        <authorList>
            <person name="Lata P."/>
            <person name="Govindarajan S."/>
            <person name="Qi F."/>
            <person name="Li J.-L."/>
            <person name="Maurya S.K."/>
            <person name="Sahoo M.K."/>
        </authorList>
    </citation>
    <scope>NUCLEOTIDE SEQUENCE [LARGE SCALE GENOMIC DNA]</scope>
    <source>
        <strain evidence="10 11">AS1</strain>
    </source>
</reference>
<feature type="domain" description="GtrA/DPMS transmembrane" evidence="9">
    <location>
        <begin position="7"/>
        <end position="115"/>
    </location>
</feature>
<dbReference type="InterPro" id="IPR051401">
    <property type="entry name" value="GtrA_CellWall_Glycosyl"/>
</dbReference>
<feature type="transmembrane region" description="Helical" evidence="8">
    <location>
        <begin position="7"/>
        <end position="28"/>
    </location>
</feature>
<keyword evidence="3 8" id="KW-0812">Transmembrane</keyword>
<evidence type="ECO:0000256" key="2">
    <source>
        <dbReference type="ARBA" id="ARBA00022448"/>
    </source>
</evidence>
<dbReference type="RefSeq" id="WP_081139163.1">
    <property type="nucleotide sequence ID" value="NZ_MWUE01000015.1"/>
</dbReference>
<comment type="similarity">
    <text evidence="7">Belongs to the gtrA family.</text>
</comment>
<dbReference type="AlphaFoldDB" id="A0A1V9DJQ4"/>
<keyword evidence="2 7" id="KW-0813">Transport</keyword>
<evidence type="ECO:0000256" key="8">
    <source>
        <dbReference type="SAM" id="Phobius"/>
    </source>
</evidence>
<evidence type="ECO:0000256" key="4">
    <source>
        <dbReference type="ARBA" id="ARBA00022989"/>
    </source>
</evidence>
<dbReference type="EMBL" id="MWUE01000015">
    <property type="protein sequence ID" value="OQP33984.1"/>
    <property type="molecule type" value="Genomic_DNA"/>
</dbReference>
<dbReference type="Proteomes" id="UP000192769">
    <property type="component" value="Unassembled WGS sequence"/>
</dbReference>
<dbReference type="Pfam" id="PF04138">
    <property type="entry name" value="GtrA_DPMS_TM"/>
    <property type="match status" value="1"/>
</dbReference>
<evidence type="ECO:0000259" key="9">
    <source>
        <dbReference type="Pfam" id="PF04138"/>
    </source>
</evidence>
<evidence type="ECO:0000256" key="7">
    <source>
        <dbReference type="PIRNR" id="PIRNR006298"/>
    </source>
</evidence>
<dbReference type="GO" id="GO:0000271">
    <property type="term" value="P:polysaccharide biosynthetic process"/>
    <property type="evidence" value="ECO:0007669"/>
    <property type="project" value="InterPro"/>
</dbReference>
<evidence type="ECO:0000256" key="5">
    <source>
        <dbReference type="ARBA" id="ARBA00023136"/>
    </source>
</evidence>
<name>A0A1V9DJQ4_9GAMM</name>
<keyword evidence="4 8" id="KW-1133">Transmembrane helix</keyword>
<feature type="transmembrane region" description="Helical" evidence="8">
    <location>
        <begin position="66"/>
        <end position="84"/>
    </location>
</feature>
<comment type="caution">
    <text evidence="10">The sequence shown here is derived from an EMBL/GenBank/DDBJ whole genome shotgun (WGS) entry which is preliminary data.</text>
</comment>
<proteinExistence type="inferred from homology"/>
<dbReference type="InterPro" id="IPR007267">
    <property type="entry name" value="GtrA_DPMS_TM"/>
</dbReference>
<comment type="subcellular location">
    <subcellularLocation>
        <location evidence="1">Membrane</location>
        <topology evidence="1">Multi-pass membrane protein</topology>
    </subcellularLocation>
</comment>
<evidence type="ECO:0000313" key="11">
    <source>
        <dbReference type="Proteomes" id="UP000192769"/>
    </source>
</evidence>
<gene>
    <name evidence="10" type="ORF">B2J69_10235</name>
</gene>
<keyword evidence="5 8" id="KW-0472">Membrane</keyword>
<dbReference type="GO" id="GO:0005886">
    <property type="term" value="C:plasma membrane"/>
    <property type="evidence" value="ECO:0007669"/>
    <property type="project" value="TreeGrafter"/>
</dbReference>
<protein>
    <recommendedName>
        <fullName evidence="7">Bactoprenol-linked glucose translocase</fullName>
    </recommendedName>
</protein>
<evidence type="ECO:0000313" key="10">
    <source>
        <dbReference type="EMBL" id="OQP33984.1"/>
    </source>
</evidence>
<accession>A0A1V9DJQ4</accession>
<organism evidence="10 11">
    <name type="scientific">Pantoea latae</name>
    <dbReference type="NCBI Taxonomy" id="1964541"/>
    <lineage>
        <taxon>Bacteria</taxon>
        <taxon>Pseudomonadati</taxon>
        <taxon>Pseudomonadota</taxon>
        <taxon>Gammaproteobacteria</taxon>
        <taxon>Enterobacterales</taxon>
        <taxon>Erwiniaceae</taxon>
        <taxon>Pantoea</taxon>
    </lineage>
</organism>
<feature type="transmembrane region" description="Helical" evidence="8">
    <location>
        <begin position="34"/>
        <end position="54"/>
    </location>
</feature>
<comment type="function">
    <text evidence="6 7">Involved in O antigen modification. Involved in the translocation of bactoprenol-linked glucose across the cytoplasmic membrane.</text>
</comment>
<evidence type="ECO:0000256" key="6">
    <source>
        <dbReference type="ARBA" id="ARBA00025595"/>
    </source>
</evidence>
<dbReference type="PANTHER" id="PTHR38459:SF1">
    <property type="entry name" value="PROPHAGE BACTOPRENOL-LINKED GLUCOSE TRANSLOCASE HOMOLOG"/>
    <property type="match status" value="1"/>
</dbReference>
<feature type="transmembrane region" description="Helical" evidence="8">
    <location>
        <begin position="90"/>
        <end position="109"/>
    </location>
</feature>
<sequence>MVKLFARYASVGVINTLIHWMVFTILYTEGQTQSLSNFAAFCFAVTFSFFANAKWTFSAEATTMRYLLYLFFMGGMASAVGLYADRTHANPVVTLIVFSAISLVCGFIYSRFVVFKDRK</sequence>
<dbReference type="OrthoDB" id="5616234at2"/>
<evidence type="ECO:0000256" key="1">
    <source>
        <dbReference type="ARBA" id="ARBA00004141"/>
    </source>
</evidence>
<dbReference type="InterPro" id="IPR016480">
    <property type="entry name" value="Glc_translocase_bactprenl-link"/>
</dbReference>
<evidence type="ECO:0000256" key="3">
    <source>
        <dbReference type="ARBA" id="ARBA00022692"/>
    </source>
</evidence>
<keyword evidence="11" id="KW-1185">Reference proteome</keyword>